<dbReference type="AlphaFoldDB" id="A0A3S5CNZ6"/>
<dbReference type="InterPro" id="IPR036388">
    <property type="entry name" value="WH-like_DNA-bd_sf"/>
</dbReference>
<keyword evidence="1" id="KW-0805">Transcription regulation</keyword>
<evidence type="ECO:0000313" key="5">
    <source>
        <dbReference type="EMBL" id="RWZ67748.1"/>
    </source>
</evidence>
<evidence type="ECO:0000256" key="1">
    <source>
        <dbReference type="ARBA" id="ARBA00023015"/>
    </source>
</evidence>
<dbReference type="Pfam" id="PF22381">
    <property type="entry name" value="Staph_reg_Sar_Rot"/>
    <property type="match status" value="1"/>
</dbReference>
<accession>A0A3S5CNZ6</accession>
<dbReference type="EMBL" id="RZNC01000001">
    <property type="protein sequence ID" value="RWZ67748.1"/>
    <property type="molecule type" value="Genomic_DNA"/>
</dbReference>
<protein>
    <submittedName>
        <fullName evidence="5">MarR family transcriptional regulator</fullName>
    </submittedName>
</protein>
<keyword evidence="3" id="KW-0804">Transcription</keyword>
<reference evidence="5 6" key="1">
    <citation type="submission" date="2018-12" db="EMBL/GenBank/DDBJ databases">
        <authorList>
            <person name="Li F."/>
        </authorList>
    </citation>
    <scope>NUCLEOTIDE SEQUENCE [LARGE SCALE GENOMIC DNA]</scope>
    <source>
        <strain evidence="5 6">8H24J-4-2</strain>
    </source>
</reference>
<comment type="caution">
    <text evidence="5">The sequence shown here is derived from an EMBL/GenBank/DDBJ whole genome shotgun (WGS) entry which is preliminary data.</text>
</comment>
<dbReference type="InterPro" id="IPR000835">
    <property type="entry name" value="HTH_MarR-typ"/>
</dbReference>
<dbReference type="PANTHER" id="PTHR33164">
    <property type="entry name" value="TRANSCRIPTIONAL REGULATOR, MARR FAMILY"/>
    <property type="match status" value="1"/>
</dbReference>
<keyword evidence="2" id="KW-0238">DNA-binding</keyword>
<dbReference type="InterPro" id="IPR036390">
    <property type="entry name" value="WH_DNA-bd_sf"/>
</dbReference>
<dbReference type="PANTHER" id="PTHR33164:SF99">
    <property type="entry name" value="MARR FAMILY REGULATORY PROTEIN"/>
    <property type="match status" value="1"/>
</dbReference>
<evidence type="ECO:0000313" key="6">
    <source>
        <dbReference type="Proteomes" id="UP000288603"/>
    </source>
</evidence>
<feature type="domain" description="HTH marR-type" evidence="4">
    <location>
        <begin position="14"/>
        <end position="150"/>
    </location>
</feature>
<name>A0A3S5CNZ6_9MICO</name>
<dbReference type="InterPro" id="IPR039422">
    <property type="entry name" value="MarR/SlyA-like"/>
</dbReference>
<organism evidence="5 6">
    <name type="scientific">Labedella populi</name>
    <dbReference type="NCBI Taxonomy" id="2498850"/>
    <lineage>
        <taxon>Bacteria</taxon>
        <taxon>Bacillati</taxon>
        <taxon>Actinomycetota</taxon>
        <taxon>Actinomycetes</taxon>
        <taxon>Micrococcales</taxon>
        <taxon>Microbacteriaceae</taxon>
        <taxon>Labedella</taxon>
    </lineage>
</organism>
<dbReference type="SUPFAM" id="SSF46785">
    <property type="entry name" value="Winged helix' DNA-binding domain"/>
    <property type="match status" value="1"/>
</dbReference>
<evidence type="ECO:0000256" key="3">
    <source>
        <dbReference type="ARBA" id="ARBA00023163"/>
    </source>
</evidence>
<dbReference type="InterPro" id="IPR055166">
    <property type="entry name" value="Transc_reg_Sar_Rot_HTH"/>
</dbReference>
<dbReference type="SMART" id="SM00347">
    <property type="entry name" value="HTH_MARR"/>
    <property type="match status" value="1"/>
</dbReference>
<evidence type="ECO:0000259" key="4">
    <source>
        <dbReference type="PROSITE" id="PS50995"/>
    </source>
</evidence>
<dbReference type="RefSeq" id="WP_128496859.1">
    <property type="nucleotide sequence ID" value="NZ_RZNC01000001.1"/>
</dbReference>
<dbReference type="Gene3D" id="1.10.10.10">
    <property type="entry name" value="Winged helix-like DNA-binding domain superfamily/Winged helix DNA-binding domain"/>
    <property type="match status" value="1"/>
</dbReference>
<evidence type="ECO:0000256" key="2">
    <source>
        <dbReference type="ARBA" id="ARBA00023125"/>
    </source>
</evidence>
<proteinExistence type="predicted"/>
<sequence length="163" mass="17916">MTASATRKTPTSTELAAWREYIEAADELKRAVSSAMQEQSGVSSGDYSVLLALSEADGHRLRSSALADEIGWERSRLSHHLGRMEKRGLVGRDRCGDDNRGAWIVLTTEGSRLFRTASAAHFRVIRRLFVDALDDDELEGVRTASATLRRHVRSADGGASQDD</sequence>
<dbReference type="OrthoDB" id="8635520at2"/>
<dbReference type="PROSITE" id="PS50995">
    <property type="entry name" value="HTH_MARR_2"/>
    <property type="match status" value="1"/>
</dbReference>
<gene>
    <name evidence="5" type="ORF">ELQ92_00265</name>
</gene>
<dbReference type="GO" id="GO:0003700">
    <property type="term" value="F:DNA-binding transcription factor activity"/>
    <property type="evidence" value="ECO:0007669"/>
    <property type="project" value="InterPro"/>
</dbReference>
<keyword evidence="6" id="KW-1185">Reference proteome</keyword>
<dbReference type="Proteomes" id="UP000288603">
    <property type="component" value="Unassembled WGS sequence"/>
</dbReference>
<dbReference type="GO" id="GO:0006950">
    <property type="term" value="P:response to stress"/>
    <property type="evidence" value="ECO:0007669"/>
    <property type="project" value="TreeGrafter"/>
</dbReference>